<dbReference type="Proteomes" id="UP000555407">
    <property type="component" value="Unassembled WGS sequence"/>
</dbReference>
<organism evidence="1 2">
    <name type="scientific">Kribbella shirazensis</name>
    <dbReference type="NCBI Taxonomy" id="1105143"/>
    <lineage>
        <taxon>Bacteria</taxon>
        <taxon>Bacillati</taxon>
        <taxon>Actinomycetota</taxon>
        <taxon>Actinomycetes</taxon>
        <taxon>Propionibacteriales</taxon>
        <taxon>Kribbellaceae</taxon>
        <taxon>Kribbella</taxon>
    </lineage>
</organism>
<sequence length="195" mass="21382">MALPEPVIQRGIAIAGENPMIILYRPGSDEIVLLVSMWTAKYSPVGAGRALLIWADPSGTGLGSAAPIGMYADNPELAQYVWERFYRDYDTIRGRGIETRPPAPARFTEVSGGDRFHRITCVSGPTTIELEWRDVLDTFQVLTRLTGYETSAIARPCATAEVRVNGVPAQGEIHQPEGWFGSSAALAFAETWREI</sequence>
<protein>
    <submittedName>
        <fullName evidence="1">Uncharacterized protein</fullName>
    </submittedName>
</protein>
<gene>
    <name evidence="1" type="ORF">BJY22_007599</name>
</gene>
<accession>A0A7X5VK32</accession>
<name>A0A7X5VK32_9ACTN</name>
<dbReference type="RefSeq" id="WP_167216671.1">
    <property type="nucleotide sequence ID" value="NZ_JAASRO010000001.1"/>
</dbReference>
<reference evidence="1 2" key="1">
    <citation type="submission" date="2020-03" db="EMBL/GenBank/DDBJ databases">
        <title>Sequencing the genomes of 1000 actinobacteria strains.</title>
        <authorList>
            <person name="Klenk H.-P."/>
        </authorList>
    </citation>
    <scope>NUCLEOTIDE SEQUENCE [LARGE SCALE GENOMIC DNA]</scope>
    <source>
        <strain evidence="1 2">DSM 45490</strain>
    </source>
</reference>
<comment type="caution">
    <text evidence="1">The sequence shown here is derived from an EMBL/GenBank/DDBJ whole genome shotgun (WGS) entry which is preliminary data.</text>
</comment>
<evidence type="ECO:0000313" key="1">
    <source>
        <dbReference type="EMBL" id="NIK61882.1"/>
    </source>
</evidence>
<dbReference type="AlphaFoldDB" id="A0A7X5VK32"/>
<evidence type="ECO:0000313" key="2">
    <source>
        <dbReference type="Proteomes" id="UP000555407"/>
    </source>
</evidence>
<keyword evidence="2" id="KW-1185">Reference proteome</keyword>
<proteinExistence type="predicted"/>
<dbReference type="EMBL" id="JAASRO010000001">
    <property type="protein sequence ID" value="NIK61882.1"/>
    <property type="molecule type" value="Genomic_DNA"/>
</dbReference>